<dbReference type="PANTHER" id="PTHR36000:SF3">
    <property type="entry name" value="EMBRYO DEFECTIVE 1273"/>
    <property type="match status" value="1"/>
</dbReference>
<dbReference type="EMBL" id="OX459125">
    <property type="protein sequence ID" value="CAI9116024.1"/>
    <property type="molecule type" value="Genomic_DNA"/>
</dbReference>
<dbReference type="PANTHER" id="PTHR36000">
    <property type="entry name" value="DEFECTIVE 1273 PROTEIN, PUTATIVE-RELATED"/>
    <property type="match status" value="1"/>
</dbReference>
<dbReference type="Proteomes" id="UP001161247">
    <property type="component" value="Chromosome 8"/>
</dbReference>
<keyword evidence="2" id="KW-1185">Reference proteome</keyword>
<protein>
    <submittedName>
        <fullName evidence="1">OLC1v1017068C1</fullName>
    </submittedName>
</protein>
<name>A0AAV1E8J4_OLDCO</name>
<accession>A0AAV1E8J4</accession>
<sequence>MALPATAITPAPREILLFRSLSCQLRIPVVRSVLYRPVSATSCSRGSPRMQLLSDSPNDPLKIKINWDYAAKKIHEVIPDSIQNFPWSEAESVATKRVLSLLQETWKWSLAALFVLGFLSDIAYAISRNKELFIPFGLLCGCVVSEFLKEAYQELLQRSQERSKTWHFLGTASLFALIRIVAVSSALPQPFLLFAANGGFMHILWQLKNFLRAAVRQM</sequence>
<evidence type="ECO:0000313" key="2">
    <source>
        <dbReference type="Proteomes" id="UP001161247"/>
    </source>
</evidence>
<organism evidence="1 2">
    <name type="scientific">Oldenlandia corymbosa var. corymbosa</name>
    <dbReference type="NCBI Taxonomy" id="529605"/>
    <lineage>
        <taxon>Eukaryota</taxon>
        <taxon>Viridiplantae</taxon>
        <taxon>Streptophyta</taxon>
        <taxon>Embryophyta</taxon>
        <taxon>Tracheophyta</taxon>
        <taxon>Spermatophyta</taxon>
        <taxon>Magnoliopsida</taxon>
        <taxon>eudicotyledons</taxon>
        <taxon>Gunneridae</taxon>
        <taxon>Pentapetalae</taxon>
        <taxon>asterids</taxon>
        <taxon>lamiids</taxon>
        <taxon>Gentianales</taxon>
        <taxon>Rubiaceae</taxon>
        <taxon>Rubioideae</taxon>
        <taxon>Spermacoceae</taxon>
        <taxon>Hedyotis-Oldenlandia complex</taxon>
        <taxon>Oldenlandia</taxon>
    </lineage>
</organism>
<proteinExistence type="predicted"/>
<reference evidence="1" key="1">
    <citation type="submission" date="2023-03" db="EMBL/GenBank/DDBJ databases">
        <authorList>
            <person name="Julca I."/>
        </authorList>
    </citation>
    <scope>NUCLEOTIDE SEQUENCE</scope>
</reference>
<evidence type="ECO:0000313" key="1">
    <source>
        <dbReference type="EMBL" id="CAI9116024.1"/>
    </source>
</evidence>
<gene>
    <name evidence="1" type="ORF">OLC1_LOCUS22417</name>
</gene>
<dbReference type="AlphaFoldDB" id="A0AAV1E8J4"/>